<dbReference type="EMBL" id="JACJIA010000006">
    <property type="protein sequence ID" value="MBA8953392.1"/>
    <property type="molecule type" value="Genomic_DNA"/>
</dbReference>
<dbReference type="Gene3D" id="3.40.50.2300">
    <property type="match status" value="2"/>
</dbReference>
<dbReference type="InterPro" id="IPR028082">
    <property type="entry name" value="Peripla_BP_I"/>
</dbReference>
<gene>
    <name evidence="4" type="ORF">HNR61_005042</name>
</gene>
<evidence type="ECO:0000313" key="4">
    <source>
        <dbReference type="EMBL" id="MBA8953392.1"/>
    </source>
</evidence>
<dbReference type="AlphaFoldDB" id="A0A7W3LSH5"/>
<comment type="similarity">
    <text evidence="1">Belongs to the leucine-binding protein family.</text>
</comment>
<dbReference type="PANTHER" id="PTHR47628:SF1">
    <property type="entry name" value="ALIPHATIC AMIDASE EXPRESSION-REGULATING PROTEIN"/>
    <property type="match status" value="1"/>
</dbReference>
<comment type="caution">
    <text evidence="4">The sequence shown here is derived from an EMBL/GenBank/DDBJ whole genome shotgun (WGS) entry which is preliminary data.</text>
</comment>
<sequence length="373" mass="39364">MSAPPPPSPFLSLSCSAGPPLRPTPGGELAVALVIPLQGPAGIFGPSCELCARLAVEEINAAGGLLGRRMRLTVVDGGAPPAVVADQVEALVAAGAVQAVTGWHISAVRQVVAPRIAGRVPYVYTPLYEGGERAPWVFLAGETPGRQLRPALAWFARQAGVRDWALVGDDYVWPRRSARAVRGYLDRWGGRVVCECFVRLGTQDFGAVLARVAASAAQGVVMLLVGDDAVAFNRAFAAAGLEERMVRFSPLMDENMLLATGAAGTRGLYAAAGFFETLPTAGGLEFSARYHRRFGAQAPMLNSVGESCYEGVRLLEALALRARGVGAREMAATCEGLGYDGPRGPVQVRSRHLAQPVFLAAAEGLRFDVLCRL</sequence>
<evidence type="ECO:0000259" key="3">
    <source>
        <dbReference type="Pfam" id="PF13458"/>
    </source>
</evidence>
<keyword evidence="2" id="KW-0732">Signal</keyword>
<evidence type="ECO:0000313" key="5">
    <source>
        <dbReference type="Proteomes" id="UP000572680"/>
    </source>
</evidence>
<keyword evidence="5" id="KW-1185">Reference proteome</keyword>
<dbReference type="Proteomes" id="UP000572680">
    <property type="component" value="Unassembled WGS sequence"/>
</dbReference>
<dbReference type="PANTHER" id="PTHR47628">
    <property type="match status" value="1"/>
</dbReference>
<dbReference type="InterPro" id="IPR028081">
    <property type="entry name" value="Leu-bd"/>
</dbReference>
<name>A0A7W3LSH5_ACTNM</name>
<evidence type="ECO:0000256" key="1">
    <source>
        <dbReference type="ARBA" id="ARBA00010062"/>
    </source>
</evidence>
<accession>A0A7W3LSH5</accession>
<dbReference type="CDD" id="cd06358">
    <property type="entry name" value="PBP1_NHase"/>
    <property type="match status" value="1"/>
</dbReference>
<organism evidence="4 5">
    <name type="scientific">Actinomadura namibiensis</name>
    <dbReference type="NCBI Taxonomy" id="182080"/>
    <lineage>
        <taxon>Bacteria</taxon>
        <taxon>Bacillati</taxon>
        <taxon>Actinomycetota</taxon>
        <taxon>Actinomycetes</taxon>
        <taxon>Streptosporangiales</taxon>
        <taxon>Thermomonosporaceae</taxon>
        <taxon>Actinomadura</taxon>
    </lineage>
</organism>
<feature type="domain" description="Leucine-binding protein" evidence="3">
    <location>
        <begin position="30"/>
        <end position="361"/>
    </location>
</feature>
<reference evidence="4 5" key="1">
    <citation type="submission" date="2020-08" db="EMBL/GenBank/DDBJ databases">
        <title>Genomic Encyclopedia of Type Strains, Phase IV (KMG-IV): sequencing the most valuable type-strain genomes for metagenomic binning, comparative biology and taxonomic classification.</title>
        <authorList>
            <person name="Goeker M."/>
        </authorList>
    </citation>
    <scope>NUCLEOTIDE SEQUENCE [LARGE SCALE GENOMIC DNA]</scope>
    <source>
        <strain evidence="4 5">DSM 44197</strain>
    </source>
</reference>
<dbReference type="RefSeq" id="WP_182845547.1">
    <property type="nucleotide sequence ID" value="NZ_BAAALP010000001.1"/>
</dbReference>
<dbReference type="Pfam" id="PF13458">
    <property type="entry name" value="Peripla_BP_6"/>
    <property type="match status" value="1"/>
</dbReference>
<proteinExistence type="inferred from homology"/>
<evidence type="ECO:0000256" key="2">
    <source>
        <dbReference type="ARBA" id="ARBA00022729"/>
    </source>
</evidence>
<dbReference type="SUPFAM" id="SSF53822">
    <property type="entry name" value="Periplasmic binding protein-like I"/>
    <property type="match status" value="1"/>
</dbReference>
<protein>
    <submittedName>
        <fullName evidence="4">ABC-type branched-subunit amino acid transport system substrate-binding protein</fullName>
    </submittedName>
</protein>